<evidence type="ECO:0000259" key="1">
    <source>
        <dbReference type="Pfam" id="PF00535"/>
    </source>
</evidence>
<evidence type="ECO:0000313" key="3">
    <source>
        <dbReference type="Proteomes" id="UP001267407"/>
    </source>
</evidence>
<feature type="domain" description="Glycosyltransferase 2-like" evidence="1">
    <location>
        <begin position="475"/>
        <end position="654"/>
    </location>
</feature>
<dbReference type="Pfam" id="PF00535">
    <property type="entry name" value="Glycos_transf_2"/>
    <property type="match status" value="2"/>
</dbReference>
<dbReference type="RefSeq" id="WP_310965749.1">
    <property type="nucleotide sequence ID" value="NZ_JAVMBO010000007.1"/>
</dbReference>
<reference evidence="2" key="1">
    <citation type="submission" date="2023-09" db="EMBL/GenBank/DDBJ databases">
        <title>Marinobacter sediminicola sp. nov. and Marinobacter maritimum sp. nov., isolated from marine sediment.</title>
        <authorList>
            <person name="An J."/>
        </authorList>
    </citation>
    <scope>NUCLEOTIDE SEQUENCE</scope>
    <source>
        <strain evidence="2">F60267</strain>
    </source>
</reference>
<dbReference type="CDD" id="cd04186">
    <property type="entry name" value="GT_2_like_c"/>
    <property type="match status" value="1"/>
</dbReference>
<dbReference type="PANTHER" id="PTHR43179:SF7">
    <property type="entry name" value="RHAMNOSYLTRANSFERASE WBBL"/>
    <property type="match status" value="1"/>
</dbReference>
<dbReference type="Gene3D" id="3.90.550.10">
    <property type="entry name" value="Spore Coat Polysaccharide Biosynthesis Protein SpsA, Chain A"/>
    <property type="match status" value="2"/>
</dbReference>
<dbReference type="InterPro" id="IPR029044">
    <property type="entry name" value="Nucleotide-diphossugar_trans"/>
</dbReference>
<gene>
    <name evidence="2" type="ORF">RKA07_05010</name>
</gene>
<dbReference type="InterPro" id="IPR001173">
    <property type="entry name" value="Glyco_trans_2-like"/>
</dbReference>
<dbReference type="CDD" id="cd04184">
    <property type="entry name" value="GT2_RfbC_Mx_like"/>
    <property type="match status" value="1"/>
</dbReference>
<keyword evidence="3" id="KW-1185">Reference proteome</keyword>
<dbReference type="Proteomes" id="UP001267407">
    <property type="component" value="Unassembled WGS sequence"/>
</dbReference>
<name>A0ABU2HFT5_9GAMM</name>
<organism evidence="2 3">
    <name type="scientific">Marinobacter xiaoshiensis</name>
    <dbReference type="NCBI Taxonomy" id="3073652"/>
    <lineage>
        <taxon>Bacteria</taxon>
        <taxon>Pseudomonadati</taxon>
        <taxon>Pseudomonadota</taxon>
        <taxon>Gammaproteobacteria</taxon>
        <taxon>Pseudomonadales</taxon>
        <taxon>Marinobacteraceae</taxon>
        <taxon>Marinobacter</taxon>
    </lineage>
</organism>
<protein>
    <submittedName>
        <fullName evidence="2">Glycosyltransferase family 2 protein</fullName>
    </submittedName>
</protein>
<dbReference type="EMBL" id="JAVMBO010000007">
    <property type="protein sequence ID" value="MDS1309470.1"/>
    <property type="molecule type" value="Genomic_DNA"/>
</dbReference>
<dbReference type="PANTHER" id="PTHR43179">
    <property type="entry name" value="RHAMNOSYLTRANSFERASE WBBL"/>
    <property type="match status" value="1"/>
</dbReference>
<evidence type="ECO:0000313" key="2">
    <source>
        <dbReference type="EMBL" id="MDS1309470.1"/>
    </source>
</evidence>
<comment type="caution">
    <text evidence="2">The sequence shown here is derived from an EMBL/GenBank/DDBJ whole genome shotgun (WGS) entry which is preliminary data.</text>
</comment>
<sequence>MLVSLARWLAGVFPGLLECSPLVKNLVSAPGQRVAADALQWNRWFWPAGWYMAELKVSSAHAGNEAVLVAQSKSGEETGRFALPLANAELVKRLVYIPAGTIHLAVEFPGATEPFIVESLRLAWGRNGFARARVARRLSGIHPEWNHLGAGQIDKVLEQAGAEWVSKALPAYEETFQRTTAGAGYKKWLAQHPDLMDAIAEQTLEQLAVRPLISVVMPVYNPNPEHLIACIESIQQQSYANWELCIADDASTVLGVKEVLERFAQSDNRVRVCYREVNGHICAASNSALALASGEYVALVDHDDLIAPHAFLHIAQAINDYPDADIFYTDEDKIDAGGHFYDPHFKPDWNPELILTQNYVSHLGVFRKALIDVIGGFRVGFEGAQDHDLLLRCVLELADPAQQVVHIPRVLYHWRSSEGSTALAGSEKDYAARAGLKAVNDYLENSREGAVAEPGRFPNTFRVRYPLPQPPPLVSLLVPTRNGVDILRPCVDAILERTGYGQFELLILDNQSDCLETLAYMDEVQRRDERVRVIQWDYPFNYSAINNFGAQQARGTIVGLINNDIEPINSDWLSEMVSHAVRPEVGCVGAKLYYPNHKVQHGGVILGIGGVAGHSHKFADRDAPGYFYRLMLTQNLSAVTGACLLLRKEVFEEVGGLEEQHLKIAFNDVDLCLKVREAGYWNVWTPHAEAIHHESVSRGKEDTPEKQVRFASEVAYMKKRWQHRLQNDPAYNPNLTLAFEDFSLR</sequence>
<accession>A0ABU2HFT5</accession>
<feature type="domain" description="Glycosyltransferase 2-like" evidence="1">
    <location>
        <begin position="214"/>
        <end position="357"/>
    </location>
</feature>
<proteinExistence type="predicted"/>
<dbReference type="SUPFAM" id="SSF53448">
    <property type="entry name" value="Nucleotide-diphospho-sugar transferases"/>
    <property type="match status" value="2"/>
</dbReference>